<dbReference type="PANTHER" id="PTHR42954:SF2">
    <property type="entry name" value="FE(2+) TRANSPORT PROTEIN A"/>
    <property type="match status" value="1"/>
</dbReference>
<evidence type="ECO:0000259" key="2">
    <source>
        <dbReference type="SMART" id="SM00899"/>
    </source>
</evidence>
<dbReference type="Pfam" id="PF04023">
    <property type="entry name" value="FeoA"/>
    <property type="match status" value="1"/>
</dbReference>
<name>A0A7X0SC07_9CLOT</name>
<feature type="domain" description="Ferrous iron transporter FeoA-like" evidence="2">
    <location>
        <begin position="6"/>
        <end position="78"/>
    </location>
</feature>
<evidence type="ECO:0000313" key="4">
    <source>
        <dbReference type="Proteomes" id="UP000585258"/>
    </source>
</evidence>
<sequence>MIRENRTLNSIKLNDTAKVTALIVDGELRRRFLDLGIINGTEIRPLYASPLGDPTAYLIRGTVIAIREEEARFIQVTNC</sequence>
<evidence type="ECO:0000313" key="3">
    <source>
        <dbReference type="EMBL" id="MBB6714883.1"/>
    </source>
</evidence>
<dbReference type="InterPro" id="IPR007167">
    <property type="entry name" value="Fe-transptr_FeoA-like"/>
</dbReference>
<dbReference type="SMART" id="SM00899">
    <property type="entry name" value="FeoA"/>
    <property type="match status" value="1"/>
</dbReference>
<dbReference type="Gene3D" id="2.30.30.90">
    <property type="match status" value="1"/>
</dbReference>
<dbReference type="Proteomes" id="UP000585258">
    <property type="component" value="Unassembled WGS sequence"/>
</dbReference>
<dbReference type="EMBL" id="JACKWY010000004">
    <property type="protein sequence ID" value="MBB6714883.1"/>
    <property type="molecule type" value="Genomic_DNA"/>
</dbReference>
<dbReference type="PANTHER" id="PTHR42954">
    <property type="entry name" value="FE(2+) TRANSPORT PROTEIN A"/>
    <property type="match status" value="1"/>
</dbReference>
<organism evidence="3 4">
    <name type="scientific">Clostridium gasigenes</name>
    <dbReference type="NCBI Taxonomy" id="94869"/>
    <lineage>
        <taxon>Bacteria</taxon>
        <taxon>Bacillati</taxon>
        <taxon>Bacillota</taxon>
        <taxon>Clostridia</taxon>
        <taxon>Eubacteriales</taxon>
        <taxon>Clostridiaceae</taxon>
        <taxon>Clostridium</taxon>
    </lineage>
</organism>
<dbReference type="InterPro" id="IPR008988">
    <property type="entry name" value="Transcriptional_repressor_C"/>
</dbReference>
<reference evidence="3 4" key="1">
    <citation type="submission" date="2020-08" db="EMBL/GenBank/DDBJ databases">
        <title>Clostridia isolated from Swiss meat.</title>
        <authorList>
            <person name="Wambui J."/>
            <person name="Stevens M.J.A."/>
            <person name="Stephan R."/>
        </authorList>
    </citation>
    <scope>NUCLEOTIDE SEQUENCE [LARGE SCALE GENOMIC DNA]</scope>
    <source>
        <strain evidence="3 4">CM001</strain>
    </source>
</reference>
<comment type="caution">
    <text evidence="3">The sequence shown here is derived from an EMBL/GenBank/DDBJ whole genome shotgun (WGS) entry which is preliminary data.</text>
</comment>
<dbReference type="RefSeq" id="WP_185164349.1">
    <property type="nucleotide sequence ID" value="NZ_JACKWY010000004.1"/>
</dbReference>
<keyword evidence="1" id="KW-0408">Iron</keyword>
<dbReference type="AlphaFoldDB" id="A0A7X0SC07"/>
<protein>
    <submittedName>
        <fullName evidence="3">Ferrous iron transport protein A</fullName>
    </submittedName>
</protein>
<accession>A0A7X0SC07</accession>
<dbReference type="SUPFAM" id="SSF50037">
    <property type="entry name" value="C-terminal domain of transcriptional repressors"/>
    <property type="match status" value="1"/>
</dbReference>
<gene>
    <name evidence="3" type="ORF">H7E68_09105</name>
</gene>
<dbReference type="InterPro" id="IPR038157">
    <property type="entry name" value="FeoA_core_dom"/>
</dbReference>
<evidence type="ECO:0000256" key="1">
    <source>
        <dbReference type="ARBA" id="ARBA00023004"/>
    </source>
</evidence>
<dbReference type="GO" id="GO:0046914">
    <property type="term" value="F:transition metal ion binding"/>
    <property type="evidence" value="ECO:0007669"/>
    <property type="project" value="InterPro"/>
</dbReference>
<proteinExistence type="predicted"/>
<dbReference type="InterPro" id="IPR052713">
    <property type="entry name" value="FeoA"/>
</dbReference>